<accession>A0A098TM29</accession>
<gene>
    <name evidence="1" type="ORF">DO97_04295</name>
</gene>
<comment type="caution">
    <text evidence="1">The sequence shown here is derived from an EMBL/GenBank/DDBJ whole genome shotgun (WGS) entry which is preliminary data.</text>
</comment>
<dbReference type="AlphaFoldDB" id="A0A098TM29"/>
<evidence type="ECO:0000313" key="2">
    <source>
        <dbReference type="Proteomes" id="UP000030170"/>
    </source>
</evidence>
<evidence type="ECO:0000313" key="1">
    <source>
        <dbReference type="EMBL" id="KGF72922.1"/>
    </source>
</evidence>
<proteinExistence type="predicted"/>
<organism evidence="1 2">
    <name type="scientific">Neosynechococcus sphagnicola sy1</name>
    <dbReference type="NCBI Taxonomy" id="1497020"/>
    <lineage>
        <taxon>Bacteria</taxon>
        <taxon>Bacillati</taxon>
        <taxon>Cyanobacteriota</taxon>
        <taxon>Cyanophyceae</taxon>
        <taxon>Neosynechococcales</taxon>
        <taxon>Neosynechococcaceae</taxon>
        <taxon>Neosynechococcus</taxon>
    </lineage>
</organism>
<dbReference type="EMBL" id="JJML01000017">
    <property type="protein sequence ID" value="KGF72922.1"/>
    <property type="molecule type" value="Genomic_DNA"/>
</dbReference>
<evidence type="ECO:0008006" key="3">
    <source>
        <dbReference type="Google" id="ProtNLM"/>
    </source>
</evidence>
<keyword evidence="2" id="KW-1185">Reference proteome</keyword>
<protein>
    <recommendedName>
        <fullName evidence="3">Sulfotransferase domain-containing protein</fullName>
    </recommendedName>
</protein>
<sequence length="303" mass="35364">MANMKTNLDFTIVVYQFGKVASQSIVSSLNGLGNIECFQSHFLGKEDFNKIINFIIDPRNNDYFSEHKEGQLIKNLRLLRRINTYRQNLCEEGKLIFISTSRDPIEWFRSVVSQNIAGHFPYFKEIAASNNFTFSDKNELIVKVLPHIFDQIYNALKLLKSIDSPDWLCISKEYKQIGIADKKELRHFLQFFKTFVSPHNWFRNHFEQFLGFSISDMREIGSHVYKKESGWCDTYLFRYEDLNVSFPLILNSIGIDSNIQLKTINVSEKKQFSEPIKQTFSDSPILAEIRATAKSSYTDFFGY</sequence>
<dbReference type="Proteomes" id="UP000030170">
    <property type="component" value="Unassembled WGS sequence"/>
</dbReference>
<reference evidence="1 2" key="1">
    <citation type="journal article" date="2014" name="Mol. Ecol.">
        <title>Evolution of Synechococcus.</title>
        <authorList>
            <person name="Dvorak P."/>
            <person name="Casamatta D."/>
            <person name="Hasler P."/>
            <person name="Poulickova A."/>
            <person name="Ondrej V."/>
            <person name="Sanges R."/>
        </authorList>
    </citation>
    <scope>NUCLEOTIDE SEQUENCE [LARGE SCALE GENOMIC DNA]</scope>
    <source>
        <strain evidence="1 2">CAUP A 1101</strain>
    </source>
</reference>
<name>A0A098TM29_9CYAN</name>